<dbReference type="KEGG" id="hhe:HH_0032"/>
<proteinExistence type="predicted"/>
<evidence type="ECO:0000313" key="3">
    <source>
        <dbReference type="Proteomes" id="UP000002495"/>
    </source>
</evidence>
<evidence type="ECO:0000313" key="2">
    <source>
        <dbReference type="EMBL" id="AAP76629.1"/>
    </source>
</evidence>
<keyword evidence="1" id="KW-0812">Transmembrane</keyword>
<dbReference type="HOGENOM" id="CLU_133662_0_0_7"/>
<feature type="transmembrane region" description="Helical" evidence="1">
    <location>
        <begin position="95"/>
        <end position="114"/>
    </location>
</feature>
<feature type="transmembrane region" description="Helical" evidence="1">
    <location>
        <begin position="49"/>
        <end position="68"/>
    </location>
</feature>
<dbReference type="Proteomes" id="UP000002495">
    <property type="component" value="Chromosome"/>
</dbReference>
<keyword evidence="1" id="KW-1133">Transmembrane helix</keyword>
<evidence type="ECO:0000256" key="1">
    <source>
        <dbReference type="SAM" id="Phobius"/>
    </source>
</evidence>
<dbReference type="AlphaFoldDB" id="Q7VK60"/>
<dbReference type="EMBL" id="AE017125">
    <property type="protein sequence ID" value="AAP76629.1"/>
    <property type="molecule type" value="Genomic_DNA"/>
</dbReference>
<feature type="transmembrane region" description="Helical" evidence="1">
    <location>
        <begin position="21"/>
        <end position="43"/>
    </location>
</feature>
<keyword evidence="3" id="KW-1185">Reference proteome</keyword>
<keyword evidence="1" id="KW-0472">Membrane</keyword>
<accession>Q7VK60</accession>
<protein>
    <submittedName>
        <fullName evidence="2">Conserved hypothetical membrane protein</fullName>
    </submittedName>
</protein>
<organism evidence="2 3">
    <name type="scientific">Helicobacter hepaticus (strain ATCC 51449 / 3B1)</name>
    <dbReference type="NCBI Taxonomy" id="235279"/>
    <lineage>
        <taxon>Bacteria</taxon>
        <taxon>Pseudomonadati</taxon>
        <taxon>Campylobacterota</taxon>
        <taxon>Epsilonproteobacteria</taxon>
        <taxon>Campylobacterales</taxon>
        <taxon>Helicobacteraceae</taxon>
        <taxon>Helicobacter</taxon>
    </lineage>
</organism>
<dbReference type="RefSeq" id="WP_011114875.1">
    <property type="nucleotide sequence ID" value="NC_004917.1"/>
</dbReference>
<reference evidence="2 3" key="1">
    <citation type="journal article" date="2003" name="Proc. Natl. Acad. Sci. U.S.A.">
        <title>The complete genome sequence of the carcinogenic bacterium Helicobacter hepaticus.</title>
        <authorList>
            <person name="Suerbaum S."/>
            <person name="Josenhans C."/>
            <person name="Sterzenbach T."/>
            <person name="Drescher B."/>
            <person name="Brandt P."/>
            <person name="Bell M."/>
            <person name="Droege M."/>
            <person name="Fartmann B."/>
            <person name="Fischer H.-P."/>
            <person name="Ge Z."/>
            <person name="Hoerster A."/>
            <person name="Holland R."/>
            <person name="Klein K."/>
            <person name="Koenig J."/>
            <person name="Macko L."/>
            <person name="Mendz G.L."/>
            <person name="Nyakatura G."/>
            <person name="Schauer D.B."/>
            <person name="Shen Z."/>
            <person name="Weber J."/>
            <person name="Frosch M."/>
            <person name="Fox J.G."/>
        </authorList>
    </citation>
    <scope>NUCLEOTIDE SEQUENCE [LARGE SCALE GENOMIC DNA]</scope>
    <source>
        <strain evidence="3">ATCC 51449 / 3B1</strain>
    </source>
</reference>
<dbReference type="OrthoDB" id="5363059at2"/>
<dbReference type="STRING" id="235279.HH_0032"/>
<name>Q7VK60_HELHP</name>
<sequence length="145" mass="16773">MKIPLYSNLKAKLESKGLDPIISGQVAWFSSSIIYGIVCALFLKFCNFISGIELLFFGLSIVLFLSFLYKSTLIISFYALLSIICVLFVGEALSIMFIVFFALFLFCVISFILIKKARYDVFMFVVYLCMWLGFIFLFFHLYIRM</sequence>
<gene>
    <name evidence="2" type="ordered locus">HH_0032</name>
</gene>
<feature type="transmembrane region" description="Helical" evidence="1">
    <location>
        <begin position="121"/>
        <end position="143"/>
    </location>
</feature>